<evidence type="ECO:0000313" key="1">
    <source>
        <dbReference type="EMBL" id="RAL52701.1"/>
    </source>
</evidence>
<evidence type="ECO:0000313" key="2">
    <source>
        <dbReference type="Proteomes" id="UP000249390"/>
    </source>
</evidence>
<reference evidence="1 2" key="1">
    <citation type="submission" date="2018-06" db="EMBL/GenBank/DDBJ databases">
        <title>The Genome of Cuscuta australis (Dodder) Provides Insight into the Evolution of Plant Parasitism.</title>
        <authorList>
            <person name="Liu H."/>
        </authorList>
    </citation>
    <scope>NUCLEOTIDE SEQUENCE [LARGE SCALE GENOMIC DNA]</scope>
    <source>
        <strain evidence="2">cv. Yunnan</strain>
        <tissue evidence="1">Vines</tissue>
    </source>
</reference>
<gene>
    <name evidence="1" type="ORF">DM860_007469</name>
</gene>
<comment type="caution">
    <text evidence="1">The sequence shown here is derived from an EMBL/GenBank/DDBJ whole genome shotgun (WGS) entry which is preliminary data.</text>
</comment>
<keyword evidence="2" id="KW-1185">Reference proteome</keyword>
<sequence>MRCCELMCAAEKEDEKLAGAMSQVCSHGQVENISAHSVSRLLVELEKFR</sequence>
<organism evidence="1 2">
    <name type="scientific">Cuscuta australis</name>
    <dbReference type="NCBI Taxonomy" id="267555"/>
    <lineage>
        <taxon>Eukaryota</taxon>
        <taxon>Viridiplantae</taxon>
        <taxon>Streptophyta</taxon>
        <taxon>Embryophyta</taxon>
        <taxon>Tracheophyta</taxon>
        <taxon>Spermatophyta</taxon>
        <taxon>Magnoliopsida</taxon>
        <taxon>eudicotyledons</taxon>
        <taxon>Gunneridae</taxon>
        <taxon>Pentapetalae</taxon>
        <taxon>asterids</taxon>
        <taxon>lamiids</taxon>
        <taxon>Solanales</taxon>
        <taxon>Convolvulaceae</taxon>
        <taxon>Cuscuteae</taxon>
        <taxon>Cuscuta</taxon>
        <taxon>Cuscuta subgen. Grammica</taxon>
        <taxon>Cuscuta sect. Cleistogrammica</taxon>
    </lineage>
</organism>
<accession>A0A328E890</accession>
<protein>
    <submittedName>
        <fullName evidence="1">Uncharacterized protein</fullName>
    </submittedName>
</protein>
<name>A0A328E890_9ASTE</name>
<dbReference type="EMBL" id="NQVE01000030">
    <property type="protein sequence ID" value="RAL52701.1"/>
    <property type="molecule type" value="Genomic_DNA"/>
</dbReference>
<dbReference type="Proteomes" id="UP000249390">
    <property type="component" value="Unassembled WGS sequence"/>
</dbReference>
<proteinExistence type="predicted"/>
<dbReference type="AlphaFoldDB" id="A0A328E890"/>